<accession>A0A7R8XMD7</accession>
<feature type="compositionally biased region" description="Basic and acidic residues" evidence="1">
    <location>
        <begin position="48"/>
        <end position="60"/>
    </location>
</feature>
<reference evidence="2" key="1">
    <citation type="submission" date="2020-11" db="EMBL/GenBank/DDBJ databases">
        <authorList>
            <person name="Tran Van P."/>
        </authorList>
    </citation>
    <scope>NUCLEOTIDE SEQUENCE</scope>
</reference>
<evidence type="ECO:0000313" key="3">
    <source>
        <dbReference type="Proteomes" id="UP000677054"/>
    </source>
</evidence>
<sequence>MKETVWVKRENPMQGSTRVPSRNSLEIAYSDVHYWVRDHNGSTSNSEKSVDEASAEGEHV</sequence>
<evidence type="ECO:0000256" key="1">
    <source>
        <dbReference type="SAM" id="MobiDB-lite"/>
    </source>
</evidence>
<keyword evidence="3" id="KW-1185">Reference proteome</keyword>
<dbReference type="EMBL" id="LR901576">
    <property type="protein sequence ID" value="CAD7248914.1"/>
    <property type="molecule type" value="Genomic_DNA"/>
</dbReference>
<proteinExistence type="predicted"/>
<gene>
    <name evidence="2" type="ORF">DSTB1V02_LOCUS8720</name>
</gene>
<dbReference type="AlphaFoldDB" id="A0A7R8XMD7"/>
<evidence type="ECO:0000313" key="2">
    <source>
        <dbReference type="EMBL" id="CAD7248914.1"/>
    </source>
</evidence>
<dbReference type="Proteomes" id="UP000677054">
    <property type="component" value="Unassembled WGS sequence"/>
</dbReference>
<name>A0A7R8XMD7_9CRUS</name>
<organism evidence="2">
    <name type="scientific">Darwinula stevensoni</name>
    <dbReference type="NCBI Taxonomy" id="69355"/>
    <lineage>
        <taxon>Eukaryota</taxon>
        <taxon>Metazoa</taxon>
        <taxon>Ecdysozoa</taxon>
        <taxon>Arthropoda</taxon>
        <taxon>Crustacea</taxon>
        <taxon>Oligostraca</taxon>
        <taxon>Ostracoda</taxon>
        <taxon>Podocopa</taxon>
        <taxon>Podocopida</taxon>
        <taxon>Darwinulocopina</taxon>
        <taxon>Darwinuloidea</taxon>
        <taxon>Darwinulidae</taxon>
        <taxon>Darwinula</taxon>
    </lineage>
</organism>
<protein>
    <submittedName>
        <fullName evidence="2">Uncharacterized protein</fullName>
    </submittedName>
</protein>
<dbReference type="EMBL" id="CAJPEV010002059">
    <property type="protein sequence ID" value="CAG0895481.1"/>
    <property type="molecule type" value="Genomic_DNA"/>
</dbReference>
<feature type="region of interest" description="Disordered" evidence="1">
    <location>
        <begin position="38"/>
        <end position="60"/>
    </location>
</feature>